<evidence type="ECO:0000313" key="3">
    <source>
        <dbReference type="EMBL" id="MDJ1174844.1"/>
    </source>
</evidence>
<reference evidence="3 4" key="1">
    <citation type="submission" date="2023-01" db="EMBL/GenBank/DDBJ databases">
        <title>Novel diversity within Roseofilum (Cyanobacteria; Desertifilaceae) from marine benthic mats with descriptions of four novel species.</title>
        <authorList>
            <person name="Wang Y."/>
            <person name="Berthold D.E."/>
            <person name="Hu J."/>
            <person name="Lefler F.W."/>
            <person name="Laughinghouse H.D. IV."/>
        </authorList>
    </citation>
    <scope>NUCLEOTIDE SEQUENCE [LARGE SCALE GENOMIC DNA]</scope>
    <source>
        <strain evidence="3 4">BLCC-M114</strain>
    </source>
</reference>
<evidence type="ECO:0000256" key="1">
    <source>
        <dbReference type="SAM" id="MobiDB-lite"/>
    </source>
</evidence>
<dbReference type="Pfam" id="PF06051">
    <property type="entry name" value="DUF928"/>
    <property type="match status" value="1"/>
</dbReference>
<protein>
    <submittedName>
        <fullName evidence="3">DUF928 domain-containing protein</fullName>
    </submittedName>
</protein>
<comment type="caution">
    <text evidence="3">The sequence shown here is derived from an EMBL/GenBank/DDBJ whole genome shotgun (WGS) entry which is preliminary data.</text>
</comment>
<keyword evidence="2" id="KW-0732">Signal</keyword>
<dbReference type="Proteomes" id="UP001235849">
    <property type="component" value="Unassembled WGS sequence"/>
</dbReference>
<feature type="region of interest" description="Disordered" evidence="1">
    <location>
        <begin position="67"/>
        <end position="88"/>
    </location>
</feature>
<proteinExistence type="predicted"/>
<name>A0ABT7B8C3_9CYAN</name>
<accession>A0ABT7B8C3</accession>
<feature type="region of interest" description="Disordered" evidence="1">
    <location>
        <begin position="33"/>
        <end position="53"/>
    </location>
</feature>
<gene>
    <name evidence="3" type="ORF">PMG25_12135</name>
</gene>
<sequence>MSKAFSIALIHLSCSTALLTGALSLPQASLAQLPTDPNFEPPPGAGRPSETIGGGSRLLEEVIEIDFEPPPGQGAPRETLGGASRGPKCLPHESPVSVLVPKTVEGVKYGLTVDPSPDFFVYIPETVATQIEFIVTDNQPYPNGQIIDERVIDIPQKPGILRVSLDGTLENDQYYEWAVYLKCPQVTPGSEPSFTFPSSGWIKKIAADETIQQKVDNSSVLEAIVTYANQGIWFDTLRVLYQELQQYPNNEKLKQTWQQFLQDQMPEIDPMVLETSIVDCCQS</sequence>
<organism evidence="3 4">
    <name type="scientific">Roseofilum capinflatum BLCC-M114</name>
    <dbReference type="NCBI Taxonomy" id="3022440"/>
    <lineage>
        <taxon>Bacteria</taxon>
        <taxon>Bacillati</taxon>
        <taxon>Cyanobacteriota</taxon>
        <taxon>Cyanophyceae</taxon>
        <taxon>Desertifilales</taxon>
        <taxon>Desertifilaceae</taxon>
        <taxon>Roseofilum</taxon>
        <taxon>Roseofilum capinflatum</taxon>
    </lineage>
</organism>
<dbReference type="EMBL" id="JAQOSO010000070">
    <property type="protein sequence ID" value="MDJ1174844.1"/>
    <property type="molecule type" value="Genomic_DNA"/>
</dbReference>
<keyword evidence="4" id="KW-1185">Reference proteome</keyword>
<feature type="chain" id="PRO_5047413227" evidence="2">
    <location>
        <begin position="32"/>
        <end position="283"/>
    </location>
</feature>
<evidence type="ECO:0000256" key="2">
    <source>
        <dbReference type="SAM" id="SignalP"/>
    </source>
</evidence>
<evidence type="ECO:0000313" key="4">
    <source>
        <dbReference type="Proteomes" id="UP001235849"/>
    </source>
</evidence>
<feature type="signal peptide" evidence="2">
    <location>
        <begin position="1"/>
        <end position="31"/>
    </location>
</feature>
<dbReference type="InterPro" id="IPR010328">
    <property type="entry name" value="DUF928"/>
</dbReference>
<dbReference type="RefSeq" id="WP_283767163.1">
    <property type="nucleotide sequence ID" value="NZ_JAQOSO010000070.1"/>
</dbReference>